<keyword evidence="2" id="KW-0964">Secreted</keyword>
<dbReference type="InterPro" id="IPR051487">
    <property type="entry name" value="Ser/Thr_Proteases_Immune/Dev"/>
</dbReference>
<evidence type="ECO:0000256" key="3">
    <source>
        <dbReference type="ARBA" id="ARBA00022670"/>
    </source>
</evidence>
<evidence type="ECO:0000256" key="1">
    <source>
        <dbReference type="ARBA" id="ARBA00004613"/>
    </source>
</evidence>
<proteinExistence type="inferred from homology"/>
<keyword evidence="14" id="KW-1185">Reference proteome</keyword>
<dbReference type="AlphaFoldDB" id="A0A9P0HF71"/>
<evidence type="ECO:0000256" key="4">
    <source>
        <dbReference type="ARBA" id="ARBA00022729"/>
    </source>
</evidence>
<keyword evidence="4 11" id="KW-0732">Signal</keyword>
<dbReference type="InterPro" id="IPR043504">
    <property type="entry name" value="Peptidase_S1_PA_chymotrypsin"/>
</dbReference>
<reference evidence="13" key="1">
    <citation type="submission" date="2022-01" db="EMBL/GenBank/DDBJ databases">
        <authorList>
            <person name="King R."/>
        </authorList>
    </citation>
    <scope>NUCLEOTIDE SEQUENCE</scope>
</reference>
<keyword evidence="3 10" id="KW-0645">Protease</keyword>
<dbReference type="InterPro" id="IPR033116">
    <property type="entry name" value="TRYPSIN_SER"/>
</dbReference>
<dbReference type="GO" id="GO:0005576">
    <property type="term" value="C:extracellular region"/>
    <property type="evidence" value="ECO:0007669"/>
    <property type="project" value="UniProtKB-SubCell"/>
</dbReference>
<evidence type="ECO:0000256" key="8">
    <source>
        <dbReference type="ARBA" id="ARBA00023157"/>
    </source>
</evidence>
<keyword evidence="7" id="KW-0865">Zymogen</keyword>
<protein>
    <recommendedName>
        <fullName evidence="12">Peptidase S1 domain-containing protein</fullName>
    </recommendedName>
</protein>
<name>A0A9P0HF71_NEZVI</name>
<dbReference type="SMART" id="SM00020">
    <property type="entry name" value="Tryp_SPc"/>
    <property type="match status" value="1"/>
</dbReference>
<dbReference type="CDD" id="cd00190">
    <property type="entry name" value="Tryp_SPc"/>
    <property type="match status" value="1"/>
</dbReference>
<comment type="similarity">
    <text evidence="9">Belongs to the peptidase S1 family. CLIP subfamily.</text>
</comment>
<evidence type="ECO:0000313" key="13">
    <source>
        <dbReference type="EMBL" id="CAH1400949.1"/>
    </source>
</evidence>
<dbReference type="PRINTS" id="PR00722">
    <property type="entry name" value="CHYMOTRYPSIN"/>
</dbReference>
<feature type="signal peptide" evidence="11">
    <location>
        <begin position="1"/>
        <end position="16"/>
    </location>
</feature>
<dbReference type="PANTHER" id="PTHR24256">
    <property type="entry name" value="TRYPTASE-RELATED"/>
    <property type="match status" value="1"/>
</dbReference>
<evidence type="ECO:0000256" key="6">
    <source>
        <dbReference type="ARBA" id="ARBA00022825"/>
    </source>
</evidence>
<dbReference type="InterPro" id="IPR018114">
    <property type="entry name" value="TRYPSIN_HIS"/>
</dbReference>
<gene>
    <name evidence="13" type="ORF">NEZAVI_LOCUS10078</name>
</gene>
<evidence type="ECO:0000256" key="7">
    <source>
        <dbReference type="ARBA" id="ARBA00023145"/>
    </source>
</evidence>
<dbReference type="GO" id="GO:0004252">
    <property type="term" value="F:serine-type endopeptidase activity"/>
    <property type="evidence" value="ECO:0007669"/>
    <property type="project" value="InterPro"/>
</dbReference>
<dbReference type="PROSITE" id="PS00134">
    <property type="entry name" value="TRYPSIN_HIS"/>
    <property type="match status" value="1"/>
</dbReference>
<keyword evidence="5 10" id="KW-0378">Hydrolase</keyword>
<feature type="chain" id="PRO_5040357659" description="Peptidase S1 domain-containing protein" evidence="11">
    <location>
        <begin position="17"/>
        <end position="278"/>
    </location>
</feature>
<dbReference type="FunFam" id="2.40.10.10:FF:000146">
    <property type="entry name" value="Serine protease 53"/>
    <property type="match status" value="1"/>
</dbReference>
<feature type="domain" description="Peptidase S1" evidence="12">
    <location>
        <begin position="38"/>
        <end position="266"/>
    </location>
</feature>
<dbReference type="OrthoDB" id="6609004at2759"/>
<accession>A0A9P0HF71</accession>
<dbReference type="PROSITE" id="PS50240">
    <property type="entry name" value="TRYPSIN_DOM"/>
    <property type="match status" value="1"/>
</dbReference>
<dbReference type="InterPro" id="IPR001314">
    <property type="entry name" value="Peptidase_S1A"/>
</dbReference>
<dbReference type="InterPro" id="IPR009003">
    <property type="entry name" value="Peptidase_S1_PA"/>
</dbReference>
<dbReference type="SUPFAM" id="SSF50494">
    <property type="entry name" value="Trypsin-like serine proteases"/>
    <property type="match status" value="1"/>
</dbReference>
<dbReference type="PROSITE" id="PS00135">
    <property type="entry name" value="TRYPSIN_SER"/>
    <property type="match status" value="1"/>
</dbReference>
<evidence type="ECO:0000259" key="12">
    <source>
        <dbReference type="PROSITE" id="PS50240"/>
    </source>
</evidence>
<dbReference type="InterPro" id="IPR001254">
    <property type="entry name" value="Trypsin_dom"/>
</dbReference>
<keyword evidence="8" id="KW-1015">Disulfide bond</keyword>
<dbReference type="Proteomes" id="UP001152798">
    <property type="component" value="Chromosome 5"/>
</dbReference>
<dbReference type="EMBL" id="OV725081">
    <property type="protein sequence ID" value="CAH1400949.1"/>
    <property type="molecule type" value="Genomic_DNA"/>
</dbReference>
<comment type="subcellular location">
    <subcellularLocation>
        <location evidence="1">Secreted</location>
    </subcellularLocation>
</comment>
<evidence type="ECO:0000256" key="2">
    <source>
        <dbReference type="ARBA" id="ARBA00022525"/>
    </source>
</evidence>
<keyword evidence="6 10" id="KW-0720">Serine protease</keyword>
<dbReference type="Gene3D" id="2.40.10.10">
    <property type="entry name" value="Trypsin-like serine proteases"/>
    <property type="match status" value="1"/>
</dbReference>
<organism evidence="13 14">
    <name type="scientific">Nezara viridula</name>
    <name type="common">Southern green stink bug</name>
    <name type="synonym">Cimex viridulus</name>
    <dbReference type="NCBI Taxonomy" id="85310"/>
    <lineage>
        <taxon>Eukaryota</taxon>
        <taxon>Metazoa</taxon>
        <taxon>Ecdysozoa</taxon>
        <taxon>Arthropoda</taxon>
        <taxon>Hexapoda</taxon>
        <taxon>Insecta</taxon>
        <taxon>Pterygota</taxon>
        <taxon>Neoptera</taxon>
        <taxon>Paraneoptera</taxon>
        <taxon>Hemiptera</taxon>
        <taxon>Heteroptera</taxon>
        <taxon>Panheteroptera</taxon>
        <taxon>Pentatomomorpha</taxon>
        <taxon>Pentatomoidea</taxon>
        <taxon>Pentatomidae</taxon>
        <taxon>Pentatominae</taxon>
        <taxon>Nezara</taxon>
    </lineage>
</organism>
<evidence type="ECO:0000256" key="11">
    <source>
        <dbReference type="SAM" id="SignalP"/>
    </source>
</evidence>
<dbReference type="Pfam" id="PF00089">
    <property type="entry name" value="Trypsin"/>
    <property type="match status" value="1"/>
</dbReference>
<evidence type="ECO:0000256" key="5">
    <source>
        <dbReference type="ARBA" id="ARBA00022801"/>
    </source>
</evidence>
<sequence>MKVLLICLMLVCLSWANSTGSVRIHSSCNCGWRNTARIVGGKSTRKNEYPWMASLNGCGGSIITKWHILTAAHCTDRISASRMTVNVGLHYIFFGPNENMEKHRVARTIQHENYDNNGDKPLNDIAVLVLATPIKFNRYVGPICLPNSQLDILGKLVKVIGWGMTKGTGDGNVLNEVDVEVISRSECERSWPLSKIPNQLCAFALKKDSCNGDSGGPLVYHLDPVIDRFVQVALVSYGPPACGSDPRPSVNTDIFAFSSWIQKAIAESIPEVSICITP</sequence>
<evidence type="ECO:0000256" key="9">
    <source>
        <dbReference type="ARBA" id="ARBA00024195"/>
    </source>
</evidence>
<evidence type="ECO:0000256" key="10">
    <source>
        <dbReference type="RuleBase" id="RU363034"/>
    </source>
</evidence>
<evidence type="ECO:0000313" key="14">
    <source>
        <dbReference type="Proteomes" id="UP001152798"/>
    </source>
</evidence>
<dbReference type="GO" id="GO:0006508">
    <property type="term" value="P:proteolysis"/>
    <property type="evidence" value="ECO:0007669"/>
    <property type="project" value="UniProtKB-KW"/>
</dbReference>